<evidence type="ECO:0000313" key="1">
    <source>
        <dbReference type="EMBL" id="SPM41910.1"/>
    </source>
</evidence>
<dbReference type="AlphaFoldDB" id="A0A2U3PDW6"/>
<organism evidence="1 2">
    <name type="scientific">Mycobacterium numidiamassiliense</name>
    <dbReference type="NCBI Taxonomy" id="1841861"/>
    <lineage>
        <taxon>Bacteria</taxon>
        <taxon>Bacillati</taxon>
        <taxon>Actinomycetota</taxon>
        <taxon>Actinomycetes</taxon>
        <taxon>Mycobacteriales</taxon>
        <taxon>Mycobacteriaceae</taxon>
        <taxon>Mycobacterium</taxon>
    </lineage>
</organism>
<proteinExistence type="predicted"/>
<reference evidence="1 2" key="1">
    <citation type="submission" date="2017-01" db="EMBL/GenBank/DDBJ databases">
        <authorList>
            <consortium name="Urmite Genomes"/>
        </authorList>
    </citation>
    <scope>NUCLEOTIDE SEQUENCE [LARGE SCALE GENOMIC DNA]</scope>
    <source>
        <strain evidence="1 2">AB215</strain>
    </source>
</reference>
<keyword evidence="2" id="KW-1185">Reference proteome</keyword>
<dbReference type="EMBL" id="FUEZ01000004">
    <property type="protein sequence ID" value="SPM41910.1"/>
    <property type="molecule type" value="Genomic_DNA"/>
</dbReference>
<evidence type="ECO:0000313" key="2">
    <source>
        <dbReference type="Proteomes" id="UP000240424"/>
    </source>
</evidence>
<dbReference type="Proteomes" id="UP000240424">
    <property type="component" value="Unassembled WGS sequence"/>
</dbReference>
<gene>
    <name evidence="1" type="ORF">MNAB215_4127</name>
</gene>
<sequence>MRRFFNCEATPHPGDPGFLLSVITPLLYEQFPWQESIFEELARSHALLVEGLDHVQTSVISTSSLAELLGGMDLRAAIGATFVLQVGAYQNGGTYNRAWLSQSNFEEVLALFPKETLEVTARRLTATRDDFKKDYEQNSHGNKKLARYDYNPLVRTPFINFGRDLSFAPAPRLIMRTVTPGGLYYPGISKYGNAFADEMGRLFEHYIGRNLDLIDGAEVRPEIVYGPRGVKKSVDWFVVMPGLVLLVECKLKRLGLAARAGDSPLATDLTSSIERAYRQLEHSIQQMAAKTPEFSHIPTDRPIIALIVSAEPIYTGAAYLVEQQLTSISSGNLSDVPVAAVSAREVEMLVAYGDEAEQLLLQRAHDRAPGDLISLRDLPSSPGRENLILEKSWDSYRFPSPASLD</sequence>
<accession>A0A2U3PDW6</accession>
<protein>
    <submittedName>
        <fullName evidence="1">Uncharacterized protein</fullName>
    </submittedName>
</protein>
<name>A0A2U3PDW6_9MYCO</name>